<proteinExistence type="inferred from homology"/>
<keyword evidence="13" id="KW-1185">Reference proteome</keyword>
<dbReference type="STRING" id="5486.A0A367Y2Y3"/>
<feature type="region of interest" description="Disordered" evidence="9">
    <location>
        <begin position="368"/>
        <end position="392"/>
    </location>
</feature>
<dbReference type="GO" id="GO:0034727">
    <property type="term" value="P:piecemeal microautophagy of the nucleus"/>
    <property type="evidence" value="ECO:0007669"/>
    <property type="project" value="TreeGrafter"/>
</dbReference>
<comment type="similarity">
    <text evidence="2">Belongs to the ATG11 family.</text>
</comment>
<feature type="domain" description="Autophagy-related protein 11 C-terminal" evidence="11">
    <location>
        <begin position="1040"/>
        <end position="1180"/>
    </location>
</feature>
<keyword evidence="4" id="KW-0813">Transport</keyword>
<keyword evidence="7 8" id="KW-0175">Coiled coil</keyword>
<dbReference type="InterPro" id="IPR040040">
    <property type="entry name" value="ATG11"/>
</dbReference>
<evidence type="ECO:0000256" key="9">
    <source>
        <dbReference type="SAM" id="MobiDB-lite"/>
    </source>
</evidence>
<feature type="coiled-coil region" evidence="8">
    <location>
        <begin position="683"/>
        <end position="890"/>
    </location>
</feature>
<comment type="caution">
    <text evidence="12">The sequence shown here is derived from an EMBL/GenBank/DDBJ whole genome shotgun (WGS) entry which is preliminary data.</text>
</comment>
<dbReference type="Pfam" id="PF04108">
    <property type="entry name" value="ATG17_like"/>
    <property type="match status" value="1"/>
</dbReference>
<dbReference type="GO" id="GO:0000422">
    <property type="term" value="P:autophagy of mitochondrion"/>
    <property type="evidence" value="ECO:0007669"/>
    <property type="project" value="TreeGrafter"/>
</dbReference>
<evidence type="ECO:0000256" key="4">
    <source>
        <dbReference type="ARBA" id="ARBA00022448"/>
    </source>
</evidence>
<name>A0A367Y2Y3_9ASCO</name>
<evidence type="ECO:0000256" key="1">
    <source>
        <dbReference type="ARBA" id="ARBA00004623"/>
    </source>
</evidence>
<comment type="subcellular location">
    <subcellularLocation>
        <location evidence="1">Preautophagosomal structure membrane</location>
        <topology evidence="1">Peripheral membrane protein</topology>
    </subcellularLocation>
</comment>
<keyword evidence="5" id="KW-0653">Protein transport</keyword>
<accession>A0A367Y2Y3</accession>
<dbReference type="InterPro" id="IPR045326">
    <property type="entry name" value="ATG17-like_dom"/>
</dbReference>
<evidence type="ECO:0000256" key="3">
    <source>
        <dbReference type="ARBA" id="ARBA00013804"/>
    </source>
</evidence>
<organism evidence="12 13">
    <name type="scientific">Candida viswanathii</name>
    <dbReference type="NCBI Taxonomy" id="5486"/>
    <lineage>
        <taxon>Eukaryota</taxon>
        <taxon>Fungi</taxon>
        <taxon>Dikarya</taxon>
        <taxon>Ascomycota</taxon>
        <taxon>Saccharomycotina</taxon>
        <taxon>Pichiomycetes</taxon>
        <taxon>Debaryomycetaceae</taxon>
        <taxon>Candida/Lodderomyces clade</taxon>
        <taxon>Candida</taxon>
    </lineage>
</organism>
<dbReference type="GO" id="GO:1990316">
    <property type="term" value="C:Atg1/ULK1 kinase complex"/>
    <property type="evidence" value="ECO:0007669"/>
    <property type="project" value="TreeGrafter"/>
</dbReference>
<dbReference type="Proteomes" id="UP000253472">
    <property type="component" value="Unassembled WGS sequence"/>
</dbReference>
<feature type="domain" description="Autophagy protein ATG17-like" evidence="10">
    <location>
        <begin position="119"/>
        <end position="469"/>
    </location>
</feature>
<evidence type="ECO:0000256" key="2">
    <source>
        <dbReference type="ARBA" id="ARBA00009729"/>
    </source>
</evidence>
<dbReference type="GO" id="GO:0000045">
    <property type="term" value="P:autophagosome assembly"/>
    <property type="evidence" value="ECO:0007669"/>
    <property type="project" value="InterPro"/>
</dbReference>
<dbReference type="GO" id="GO:0034517">
    <property type="term" value="P:ribophagy"/>
    <property type="evidence" value="ECO:0007669"/>
    <property type="project" value="TreeGrafter"/>
</dbReference>
<dbReference type="GO" id="GO:0019901">
    <property type="term" value="F:protein kinase binding"/>
    <property type="evidence" value="ECO:0007669"/>
    <property type="project" value="TreeGrafter"/>
</dbReference>
<evidence type="ECO:0000256" key="7">
    <source>
        <dbReference type="ARBA" id="ARBA00023054"/>
    </source>
</evidence>
<keyword evidence="6" id="KW-0072">Autophagy</keyword>
<evidence type="ECO:0000313" key="13">
    <source>
        <dbReference type="Proteomes" id="UP000253472"/>
    </source>
</evidence>
<evidence type="ECO:0000256" key="5">
    <source>
        <dbReference type="ARBA" id="ARBA00022927"/>
    </source>
</evidence>
<dbReference type="GO" id="GO:0015031">
    <property type="term" value="P:protein transport"/>
    <property type="evidence" value="ECO:0007669"/>
    <property type="project" value="UniProtKB-KW"/>
</dbReference>
<evidence type="ECO:0000313" key="12">
    <source>
        <dbReference type="EMBL" id="RCK59401.1"/>
    </source>
</evidence>
<dbReference type="PANTHER" id="PTHR13222:SF1">
    <property type="entry name" value="RB1-INDUCIBLE COILED-COIL PROTEIN 1"/>
    <property type="match status" value="1"/>
</dbReference>
<protein>
    <recommendedName>
        <fullName evidence="3">Autophagy-related protein 11</fullName>
    </recommendedName>
</protein>
<dbReference type="GO" id="GO:0034045">
    <property type="term" value="C:phagophore assembly site membrane"/>
    <property type="evidence" value="ECO:0007669"/>
    <property type="project" value="UniProtKB-SubCell"/>
</dbReference>
<dbReference type="GO" id="GO:0061709">
    <property type="term" value="P:reticulophagy"/>
    <property type="evidence" value="ECO:0007669"/>
    <property type="project" value="TreeGrafter"/>
</dbReference>
<dbReference type="GO" id="GO:0060090">
    <property type="term" value="F:molecular adaptor activity"/>
    <property type="evidence" value="ECO:0007669"/>
    <property type="project" value="TreeGrafter"/>
</dbReference>
<dbReference type="Pfam" id="PF10377">
    <property type="entry name" value="ATG11"/>
    <property type="match status" value="1"/>
</dbReference>
<evidence type="ECO:0000259" key="11">
    <source>
        <dbReference type="Pfam" id="PF10377"/>
    </source>
</evidence>
<evidence type="ECO:0000259" key="10">
    <source>
        <dbReference type="Pfam" id="PF04108"/>
    </source>
</evidence>
<dbReference type="AlphaFoldDB" id="A0A367Y2Y3"/>
<gene>
    <name evidence="12" type="primary">ATG11</name>
    <name evidence="12" type="ORF">Cantr_07248</name>
</gene>
<dbReference type="InterPro" id="IPR019460">
    <property type="entry name" value="Atg11_C"/>
</dbReference>
<evidence type="ECO:0000256" key="6">
    <source>
        <dbReference type="ARBA" id="ARBA00023006"/>
    </source>
</evidence>
<dbReference type="PANTHER" id="PTHR13222">
    <property type="entry name" value="RB1-INDUCIBLE COILED-COIL"/>
    <property type="match status" value="1"/>
</dbReference>
<dbReference type="OrthoDB" id="447953at2759"/>
<evidence type="ECO:0000256" key="8">
    <source>
        <dbReference type="SAM" id="Coils"/>
    </source>
</evidence>
<reference evidence="12 13" key="1">
    <citation type="submission" date="2018-06" db="EMBL/GenBank/DDBJ databases">
        <title>Whole genome sequencing of Candida tropicalis (genome annotated by CSBL at Korea University).</title>
        <authorList>
            <person name="Ahn J."/>
        </authorList>
    </citation>
    <scope>NUCLEOTIDE SEQUENCE [LARGE SCALE GENOMIC DNA]</scope>
    <source>
        <strain evidence="12 13">ATCC 20962</strain>
    </source>
</reference>
<feature type="compositionally biased region" description="Basic and acidic residues" evidence="9">
    <location>
        <begin position="383"/>
        <end position="392"/>
    </location>
</feature>
<dbReference type="EMBL" id="QLNQ01000027">
    <property type="protein sequence ID" value="RCK59401.1"/>
    <property type="molecule type" value="Genomic_DNA"/>
</dbReference>
<sequence length="1182" mass="136865">MSEISYLTINNAHNGVSIKITKPVRFHNLSEFKKFLQQSYLIDNIENLFLLTSFGIKLNYNLINDINEVFVYDKRLFASSVEPSLIGHYTQSENQITEPKKSALGSTNNNGPLKQNISSNLKINQGWARAVSQDSLVMEEYCRLLIKQINVIFKSLNTIFQFAGNFTNEIEKNFNNFFNYIKLINYKTLHKSWAQNYKKLQLFPSFKIGHTTIKLSDYLNHDELKSSADYIESHLPAIIKKFNDLSKDINNVNDDKVKVDKFIESSRNDSIKSFKDLNLQGALETIQSNTKSITDDIENLSPAELQQVFKVHRDVYSAAIYDNARTIHKSLLELEKFKEKLIKNSCQLFNTIANVQMRMVNVKTEMRKLAEEDTGGEQPEGDQQQRQREEDKVTYETINKVKKREDYLSLTIDMPLLFGFALIEKRRQFEWSDFYSKGVINNASEQFSTIIEHEKLFRGIWWKKFGVFLTLIDNEPVATTLPHIDVTLVSNKQNDFSILHDLPIERDDIIKYISLVESSRVSKQFVELLNKNFKDLMNCTNNMKKVTRIISSLSTFTSFTADEKLKHLTDGETTDEAIDFDLNLIKGLKSRIKKLENLLHQQQYRNLNNWPVIRNGSSVSVDNKMSMIIQPKAVTPPRTDPTQLLLRRTSTKEVSTAPAPGGASTIKQSQTLDSSVIDKHLDNIRLKKSNNELQLKNEELYEQAKSKDEKIMQLEREIELLKLEHQKKIDELTKQLNDKDEEFRVYKLENKMDHKEVESLTKKLASRDSQINDLEAKIGHFTDLTTTSSKEVSDLNKTISTLRNELNDAMHMKNDLLSNLSSKEAEFTKERNQFTSDMKSLQTKLDEVSEDYENLMELTQTKQKRHDLLINDLNNVIINLMNDIKRVIQEIFQYFLEYCFVLESMGLLLVKEESIYKIKRVKGLKSKRTPSGGEEDLLIISVDVPTSKVIDDIEKEMSWISGIPPLSSILPDSYSSGNESDSVVDRYNDQSLKLIQVFNEMFKFDTEQGNKFDKFLNTLAFKSNVQLQEDSSNTTRFFLNAIAKRFRDVEGFAKRQTKENKVKEQEMKKLMHKFNNKITLNGFQENDLVLFLPTRIDRPANDTHDNEKFDDEKYQPWAAFNIGAPHYFLKTSESIARDWFIGRVKKITENKVTEENFSSLDANPFQLSVGVSWFLVDAEEEK</sequence>